<organism evidence="1 2">
    <name type="scientific">Capnocytophaga canimorsus</name>
    <dbReference type="NCBI Taxonomy" id="28188"/>
    <lineage>
        <taxon>Bacteria</taxon>
        <taxon>Pseudomonadati</taxon>
        <taxon>Bacteroidota</taxon>
        <taxon>Flavobacteriia</taxon>
        <taxon>Flavobacteriales</taxon>
        <taxon>Flavobacteriaceae</taxon>
        <taxon>Capnocytophaga</taxon>
    </lineage>
</organism>
<accession>A0A0B7HHY3</accession>
<name>A0A0B7HHY3_9FLAO</name>
<evidence type="ECO:0000313" key="2">
    <source>
        <dbReference type="Proteomes" id="UP000044026"/>
    </source>
</evidence>
<evidence type="ECO:0000313" key="1">
    <source>
        <dbReference type="EMBL" id="CEN38239.1"/>
    </source>
</evidence>
<reference evidence="1 2" key="1">
    <citation type="submission" date="2015-01" db="EMBL/GenBank/DDBJ databases">
        <authorList>
            <person name="Xiang T."/>
            <person name="Song Y."/>
            <person name="Huang L."/>
            <person name="Wang B."/>
            <person name="Wu P."/>
        </authorList>
    </citation>
    <scope>NUCLEOTIDE SEQUENCE [LARGE SCALE GENOMIC DNA]</scope>
    <source>
        <strain evidence="1 2">Cc12</strain>
    </source>
</reference>
<proteinExistence type="predicted"/>
<sequence>MNKSDNNNLNIAPFFLDCRDNSYLKKDFIQQLFKNNWLYYL</sequence>
<dbReference type="AlphaFoldDB" id="A0A0B7HHY3"/>
<dbReference type="EMBL" id="CDOE01000071">
    <property type="protein sequence ID" value="CEN38239.1"/>
    <property type="molecule type" value="Genomic_DNA"/>
</dbReference>
<gene>
    <name evidence="1" type="ORF">CCAN12_730001</name>
</gene>
<protein>
    <submittedName>
        <fullName evidence="1">Uncharacterized protein</fullName>
    </submittedName>
</protein>
<dbReference type="Proteomes" id="UP000044026">
    <property type="component" value="Unassembled WGS sequence"/>
</dbReference>